<dbReference type="EMBL" id="SPNV01000147">
    <property type="protein sequence ID" value="KAF5859945.1"/>
    <property type="molecule type" value="Genomic_DNA"/>
</dbReference>
<evidence type="ECO:0000256" key="1">
    <source>
        <dbReference type="ARBA" id="ARBA00022723"/>
    </source>
</evidence>
<keyword evidence="3" id="KW-0805">Transcription regulation</keyword>
<evidence type="ECO:0000256" key="5">
    <source>
        <dbReference type="ARBA" id="ARBA00023163"/>
    </source>
</evidence>
<accession>A0A8H6A3J1</accession>
<feature type="region of interest" description="Disordered" evidence="7">
    <location>
        <begin position="550"/>
        <end position="572"/>
    </location>
</feature>
<gene>
    <name evidence="8" type="ORF">ETB97_002205</name>
</gene>
<dbReference type="GO" id="GO:0003677">
    <property type="term" value="F:DNA binding"/>
    <property type="evidence" value="ECO:0007669"/>
    <property type="project" value="UniProtKB-KW"/>
</dbReference>
<keyword evidence="2" id="KW-0862">Zinc</keyword>
<dbReference type="PANTHER" id="PTHR36206:SF4">
    <property type="entry name" value="HYPOTHETICAL CONSERVED PROTEIN (EUROFUNG)-RELATED"/>
    <property type="match status" value="1"/>
</dbReference>
<comment type="caution">
    <text evidence="8">The sequence shown here is derived from an EMBL/GenBank/DDBJ whole genome shotgun (WGS) entry which is preliminary data.</text>
</comment>
<keyword evidence="1" id="KW-0479">Metal-binding</keyword>
<evidence type="ECO:0000256" key="6">
    <source>
        <dbReference type="ARBA" id="ARBA00023242"/>
    </source>
</evidence>
<dbReference type="InterPro" id="IPR052360">
    <property type="entry name" value="Transcr_Regulatory_Proteins"/>
</dbReference>
<evidence type="ECO:0000256" key="3">
    <source>
        <dbReference type="ARBA" id="ARBA00023015"/>
    </source>
</evidence>
<dbReference type="Proteomes" id="UP000541154">
    <property type="component" value="Unassembled WGS sequence"/>
</dbReference>
<keyword evidence="4" id="KW-0238">DNA-binding</keyword>
<name>A0A8H6A3J1_PETAA</name>
<evidence type="ECO:0000256" key="7">
    <source>
        <dbReference type="SAM" id="MobiDB-lite"/>
    </source>
</evidence>
<evidence type="ECO:0000256" key="4">
    <source>
        <dbReference type="ARBA" id="ARBA00023125"/>
    </source>
</evidence>
<reference evidence="8 9" key="1">
    <citation type="submission" date="2019-04" db="EMBL/GenBank/DDBJ databases">
        <title>Aspergillus burnettii sp. nov., novel species from soil in southeast Queensland.</title>
        <authorList>
            <person name="Gilchrist C.L.M."/>
            <person name="Pitt J.I."/>
            <person name="Lange L."/>
            <person name="Lacey H.J."/>
            <person name="Vuong D."/>
            <person name="Midgley D.J."/>
            <person name="Greenfield P."/>
            <person name="Bradbury M."/>
            <person name="Lacey E."/>
            <person name="Busk P.K."/>
            <person name="Pilgaard B."/>
            <person name="Chooi Y.H."/>
            <person name="Piggott A.M."/>
        </authorList>
    </citation>
    <scope>NUCLEOTIDE SEQUENCE [LARGE SCALE GENOMIC DNA]</scope>
    <source>
        <strain evidence="8 9">FRR 5400</strain>
    </source>
</reference>
<evidence type="ECO:0000256" key="2">
    <source>
        <dbReference type="ARBA" id="ARBA00022833"/>
    </source>
</evidence>
<sequence length="572" mass="64937">MDRSLGPYRFGYPDDGLARYILGDVLEQYLSCDEYFWWQNLRVGKKKFKFQVFLHTKEEEQMKIWKSFRQMKTVDRPMEDAIDLHRPRLGQFLLTWMKESELRQAKDILKEENDPHYERAIQAIENELVHKKGEDDVKHGSSCIPFKVPGSQADRQLLHFYCCQAAESLSSYTDPTLWTTLILQRSYHEPVIRHALVTLSSLYQDHLSGELSRYNTASPPPPRVLQRIAKCHRQLRSYLSTPGASPGVALTCSTVFYAFETLIGNPQQAIRHLDLGLKLLQRCQKDSPSSHMSRPDDIVPHITALFSCLDIQASVYDLSRGPPMLSLVSSNEVHGVYHVVPEALQNIAQGEAVLLKLENWFTRHLKIYADVKHKPLAQIPLEVLHEREVLEMQFERFMTAIEELYEASEERFAKRILLLRIQARMYYGVLLQRFPWPCTEALSVTTDRGSSSTSFIHRQISDHWLDTALSEISTLLDTPARSATSYNRPFTLSTQLVGGLLHVCLKTTSKQTLETAISLLQHPNLPSRDGLWDAKATASVIQELLAQVSGGQGAGDGTSTTAVEYSGPAVAE</sequence>
<evidence type="ECO:0000313" key="8">
    <source>
        <dbReference type="EMBL" id="KAF5859945.1"/>
    </source>
</evidence>
<keyword evidence="5" id="KW-0804">Transcription</keyword>
<keyword evidence="6" id="KW-0539">Nucleus</keyword>
<organism evidence="8 9">
    <name type="scientific">Petromyces alliaceus</name>
    <name type="common">Aspergillus alliaceus</name>
    <dbReference type="NCBI Taxonomy" id="209559"/>
    <lineage>
        <taxon>Eukaryota</taxon>
        <taxon>Fungi</taxon>
        <taxon>Dikarya</taxon>
        <taxon>Ascomycota</taxon>
        <taxon>Pezizomycotina</taxon>
        <taxon>Eurotiomycetes</taxon>
        <taxon>Eurotiomycetidae</taxon>
        <taxon>Eurotiales</taxon>
        <taxon>Aspergillaceae</taxon>
        <taxon>Aspergillus</taxon>
        <taxon>Aspergillus subgen. Circumdati</taxon>
    </lineage>
</organism>
<keyword evidence="9" id="KW-1185">Reference proteome</keyword>
<dbReference type="PANTHER" id="PTHR36206">
    <property type="entry name" value="ASPERCRYPTIN BIOSYNTHESIS CLUSTER-SPECIFIC TRANSCRIPTION REGULATOR ATNN-RELATED"/>
    <property type="match status" value="1"/>
</dbReference>
<dbReference type="GO" id="GO:0046872">
    <property type="term" value="F:metal ion binding"/>
    <property type="evidence" value="ECO:0007669"/>
    <property type="project" value="UniProtKB-KW"/>
</dbReference>
<proteinExistence type="predicted"/>
<protein>
    <submittedName>
        <fullName evidence="8">Uncharacterized protein</fullName>
    </submittedName>
</protein>
<dbReference type="AlphaFoldDB" id="A0A8H6A3J1"/>
<evidence type="ECO:0000313" key="9">
    <source>
        <dbReference type="Proteomes" id="UP000541154"/>
    </source>
</evidence>